<dbReference type="Pfam" id="PF13843">
    <property type="entry name" value="DDE_Tnp_1_7"/>
    <property type="match status" value="1"/>
</dbReference>
<dbReference type="OrthoDB" id="3562449at2759"/>
<dbReference type="AlphaFoldDB" id="A0A3N4J8N3"/>
<evidence type="ECO:0000259" key="1">
    <source>
        <dbReference type="Pfam" id="PF13843"/>
    </source>
</evidence>
<organism evidence="2 3">
    <name type="scientific">Choiromyces venosus 120613-1</name>
    <dbReference type="NCBI Taxonomy" id="1336337"/>
    <lineage>
        <taxon>Eukaryota</taxon>
        <taxon>Fungi</taxon>
        <taxon>Dikarya</taxon>
        <taxon>Ascomycota</taxon>
        <taxon>Pezizomycotina</taxon>
        <taxon>Pezizomycetes</taxon>
        <taxon>Pezizales</taxon>
        <taxon>Tuberaceae</taxon>
        <taxon>Choiromyces</taxon>
    </lineage>
</organism>
<evidence type="ECO:0000313" key="3">
    <source>
        <dbReference type="Proteomes" id="UP000276215"/>
    </source>
</evidence>
<feature type="domain" description="PiggyBac transposable element-derived protein" evidence="1">
    <location>
        <begin position="2"/>
        <end position="141"/>
    </location>
</feature>
<dbReference type="PANTHER" id="PTHR46599">
    <property type="entry name" value="PIGGYBAC TRANSPOSABLE ELEMENT-DERIVED PROTEIN 4"/>
    <property type="match status" value="1"/>
</dbReference>
<dbReference type="EMBL" id="ML120536">
    <property type="protein sequence ID" value="RPA90174.1"/>
    <property type="molecule type" value="Genomic_DNA"/>
</dbReference>
<keyword evidence="3" id="KW-1185">Reference proteome</keyword>
<sequence>MAMELRKFLGITIMMGVVRLSNRSQYWKCRLSGGDHSQSFRCYCQIKCYIHISMPSVPSSPQNHGLEYPWWKKLEPLHSYLRAQSQLYFRPGTHVAIDEMMVKFSGRSKHTVQIPSKPIPVGYKVIALCYDGYTIDWMLFSRIKSFAELVQDPDLSPTSSAVMQ</sequence>
<reference evidence="2 3" key="1">
    <citation type="journal article" date="2018" name="Nat. Ecol. Evol.">
        <title>Pezizomycetes genomes reveal the molecular basis of ectomycorrhizal truffle lifestyle.</title>
        <authorList>
            <person name="Murat C."/>
            <person name="Payen T."/>
            <person name="Noel B."/>
            <person name="Kuo A."/>
            <person name="Morin E."/>
            <person name="Chen J."/>
            <person name="Kohler A."/>
            <person name="Krizsan K."/>
            <person name="Balestrini R."/>
            <person name="Da Silva C."/>
            <person name="Montanini B."/>
            <person name="Hainaut M."/>
            <person name="Levati E."/>
            <person name="Barry K.W."/>
            <person name="Belfiori B."/>
            <person name="Cichocki N."/>
            <person name="Clum A."/>
            <person name="Dockter R.B."/>
            <person name="Fauchery L."/>
            <person name="Guy J."/>
            <person name="Iotti M."/>
            <person name="Le Tacon F."/>
            <person name="Lindquist E.A."/>
            <person name="Lipzen A."/>
            <person name="Malagnac F."/>
            <person name="Mello A."/>
            <person name="Molinier V."/>
            <person name="Miyauchi S."/>
            <person name="Poulain J."/>
            <person name="Riccioni C."/>
            <person name="Rubini A."/>
            <person name="Sitrit Y."/>
            <person name="Splivallo R."/>
            <person name="Traeger S."/>
            <person name="Wang M."/>
            <person name="Zifcakova L."/>
            <person name="Wipf D."/>
            <person name="Zambonelli A."/>
            <person name="Paolocci F."/>
            <person name="Nowrousian M."/>
            <person name="Ottonello S."/>
            <person name="Baldrian P."/>
            <person name="Spatafora J.W."/>
            <person name="Henrissat B."/>
            <person name="Nagy L.G."/>
            <person name="Aury J.M."/>
            <person name="Wincker P."/>
            <person name="Grigoriev I.V."/>
            <person name="Bonfante P."/>
            <person name="Martin F.M."/>
        </authorList>
    </citation>
    <scope>NUCLEOTIDE SEQUENCE [LARGE SCALE GENOMIC DNA]</scope>
    <source>
        <strain evidence="2 3">120613-1</strain>
    </source>
</reference>
<evidence type="ECO:0000313" key="2">
    <source>
        <dbReference type="EMBL" id="RPA90174.1"/>
    </source>
</evidence>
<dbReference type="Proteomes" id="UP000276215">
    <property type="component" value="Unassembled WGS sequence"/>
</dbReference>
<gene>
    <name evidence="2" type="ORF">L873DRAFT_1783116</name>
</gene>
<name>A0A3N4J8N3_9PEZI</name>
<dbReference type="InterPro" id="IPR029526">
    <property type="entry name" value="PGBD"/>
</dbReference>
<dbReference type="PANTHER" id="PTHR46599:SF3">
    <property type="entry name" value="PIGGYBAC TRANSPOSABLE ELEMENT-DERIVED PROTEIN 4"/>
    <property type="match status" value="1"/>
</dbReference>
<accession>A0A3N4J8N3</accession>
<feature type="non-terminal residue" evidence="2">
    <location>
        <position position="164"/>
    </location>
</feature>
<proteinExistence type="predicted"/>
<dbReference type="STRING" id="1336337.A0A3N4J8N3"/>
<protein>
    <recommendedName>
        <fullName evidence="1">PiggyBac transposable element-derived protein domain-containing protein</fullName>
    </recommendedName>
</protein>